<evidence type="ECO:0000256" key="10">
    <source>
        <dbReference type="ARBA" id="ARBA00022723"/>
    </source>
</evidence>
<dbReference type="PRINTS" id="PR00605">
    <property type="entry name" value="CYTCHROMECIC"/>
</dbReference>
<feature type="binding site" description="covalent" evidence="20">
    <location>
        <position position="231"/>
    </location>
    <ligand>
        <name>heme c</name>
        <dbReference type="ChEBI" id="CHEBI:61717"/>
        <label>2</label>
    </ligand>
</feature>
<keyword evidence="8 19" id="KW-0679">Respiratory chain</keyword>
<evidence type="ECO:0000256" key="19">
    <source>
        <dbReference type="PIRNR" id="PIRNR000006"/>
    </source>
</evidence>
<dbReference type="PIRSF" id="PIRSF000006">
    <property type="entry name" value="Cbb3-Cox_fixP"/>
    <property type="match status" value="1"/>
</dbReference>
<evidence type="ECO:0000256" key="1">
    <source>
        <dbReference type="ARBA" id="ARBA00004533"/>
    </source>
</evidence>
<evidence type="ECO:0000256" key="14">
    <source>
        <dbReference type="ARBA" id="ARBA00022989"/>
    </source>
</evidence>
<keyword evidence="7 19" id="KW-0349">Heme</keyword>
<keyword evidence="18 19" id="KW-0472">Membrane</keyword>
<proteinExistence type="inferred from homology"/>
<dbReference type="InterPro" id="IPR008168">
    <property type="entry name" value="Cyt_C_IC"/>
</dbReference>
<keyword evidence="9 21" id="KW-0812">Transmembrane</keyword>
<gene>
    <name evidence="23" type="primary">ccoP</name>
    <name evidence="23" type="ORF">GCU85_05000</name>
</gene>
<feature type="binding site" description="covalent" evidence="20">
    <location>
        <position position="234"/>
    </location>
    <ligand>
        <name>heme c</name>
        <dbReference type="ChEBI" id="CHEBI:61717"/>
        <label>2</label>
    </ligand>
</feature>
<dbReference type="InParanoid" id="A0A6N7EX20"/>
<evidence type="ECO:0000256" key="2">
    <source>
        <dbReference type="ARBA" id="ARBA00004673"/>
    </source>
</evidence>
<reference evidence="23 24" key="1">
    <citation type="submission" date="2019-10" db="EMBL/GenBank/DDBJ databases">
        <title>Cardiobacteriales fam. a chemoheterotrophic member of the order Cardiobacteriales, and proposal of Cardiobacteriales fam. nov.</title>
        <authorList>
            <person name="Wang C."/>
        </authorList>
    </citation>
    <scope>NUCLEOTIDE SEQUENCE [LARGE SCALE GENOMIC DNA]</scope>
    <source>
        <strain evidence="23 24">ML27</strain>
    </source>
</reference>
<evidence type="ECO:0000256" key="20">
    <source>
        <dbReference type="PIRSR" id="PIRSR000006-2"/>
    </source>
</evidence>
<evidence type="ECO:0000256" key="6">
    <source>
        <dbReference type="ARBA" id="ARBA00022519"/>
    </source>
</evidence>
<dbReference type="Gene3D" id="1.10.760.10">
    <property type="entry name" value="Cytochrome c-like domain"/>
    <property type="match status" value="2"/>
</dbReference>
<feature type="transmembrane region" description="Helical" evidence="21">
    <location>
        <begin position="57"/>
        <end position="79"/>
    </location>
</feature>
<comment type="pathway">
    <text evidence="2 19">Energy metabolism; oxidative phosphorylation.</text>
</comment>
<dbReference type="Pfam" id="PF13442">
    <property type="entry name" value="Cytochrome_CBB3"/>
    <property type="match status" value="2"/>
</dbReference>
<dbReference type="SUPFAM" id="SSF46626">
    <property type="entry name" value="Cytochrome c"/>
    <property type="match status" value="2"/>
</dbReference>
<keyword evidence="14 21" id="KW-1133">Transmembrane helix</keyword>
<comment type="cofactor">
    <cofactor evidence="19 20">
        <name>heme c</name>
        <dbReference type="ChEBI" id="CHEBI:61717"/>
    </cofactor>
    <text evidence="19 20">Binds 2 heme C groups per subunit.</text>
</comment>
<dbReference type="Proteomes" id="UP000471298">
    <property type="component" value="Unassembled WGS sequence"/>
</dbReference>
<evidence type="ECO:0000256" key="15">
    <source>
        <dbReference type="ARBA" id="ARBA00023002"/>
    </source>
</evidence>
<evidence type="ECO:0000256" key="11">
    <source>
        <dbReference type="ARBA" id="ARBA00022737"/>
    </source>
</evidence>
<dbReference type="UniPathway" id="UPA00705"/>
<comment type="subcellular location">
    <subcellularLocation>
        <location evidence="1 19">Cell inner membrane</location>
    </subcellularLocation>
</comment>
<keyword evidence="12 19" id="KW-0375">Hydrogen ion transport</keyword>
<protein>
    <recommendedName>
        <fullName evidence="19">Cbb3-type cytochrome c oxidase subunit</fullName>
    </recommendedName>
</protein>
<comment type="caution">
    <text evidence="23">The sequence shown here is derived from an EMBL/GenBank/DDBJ whole genome shotgun (WGS) entry which is preliminary data.</text>
</comment>
<evidence type="ECO:0000256" key="5">
    <source>
        <dbReference type="ARBA" id="ARBA00022475"/>
    </source>
</evidence>
<dbReference type="EMBL" id="WHNW01000004">
    <property type="protein sequence ID" value="MPV86090.1"/>
    <property type="molecule type" value="Genomic_DNA"/>
</dbReference>
<evidence type="ECO:0000256" key="21">
    <source>
        <dbReference type="SAM" id="Phobius"/>
    </source>
</evidence>
<evidence type="ECO:0000256" key="12">
    <source>
        <dbReference type="ARBA" id="ARBA00022781"/>
    </source>
</evidence>
<dbReference type="GO" id="GO:0006119">
    <property type="term" value="P:oxidative phosphorylation"/>
    <property type="evidence" value="ECO:0007669"/>
    <property type="project" value="UniProtKB-UniPathway"/>
</dbReference>
<name>A0A6N7EX20_9GAMM</name>
<dbReference type="GO" id="GO:0009055">
    <property type="term" value="F:electron transfer activity"/>
    <property type="evidence" value="ECO:0007669"/>
    <property type="project" value="InterPro"/>
</dbReference>
<dbReference type="InterPro" id="IPR038414">
    <property type="entry name" value="CcoP_N_sf"/>
</dbReference>
<dbReference type="InterPro" id="IPR032858">
    <property type="entry name" value="CcoP_N"/>
</dbReference>
<dbReference type="GO" id="GO:1902600">
    <property type="term" value="P:proton transmembrane transport"/>
    <property type="evidence" value="ECO:0007669"/>
    <property type="project" value="UniProtKB-KW"/>
</dbReference>
<evidence type="ECO:0000256" key="7">
    <source>
        <dbReference type="ARBA" id="ARBA00022617"/>
    </source>
</evidence>
<dbReference type="GO" id="GO:0005886">
    <property type="term" value="C:plasma membrane"/>
    <property type="evidence" value="ECO:0007669"/>
    <property type="project" value="UniProtKB-SubCell"/>
</dbReference>
<feature type="binding site" description="covalent" evidence="20">
    <location>
        <position position="141"/>
    </location>
    <ligand>
        <name>heme c</name>
        <dbReference type="ChEBI" id="CHEBI:61717"/>
        <label>1</label>
    </ligand>
</feature>
<keyword evidence="24" id="KW-1185">Reference proteome</keyword>
<evidence type="ECO:0000256" key="16">
    <source>
        <dbReference type="ARBA" id="ARBA00023004"/>
    </source>
</evidence>
<dbReference type="InterPro" id="IPR004678">
    <property type="entry name" value="Cyt_c_oxidase_cbb3_su3"/>
</dbReference>
<keyword evidence="16 19" id="KW-0408">Iron</keyword>
<feature type="domain" description="Cytochrome c" evidence="22">
    <location>
        <begin position="218"/>
        <end position="306"/>
    </location>
</feature>
<dbReference type="Gene3D" id="6.10.280.130">
    <property type="match status" value="1"/>
</dbReference>
<evidence type="ECO:0000256" key="9">
    <source>
        <dbReference type="ARBA" id="ARBA00022692"/>
    </source>
</evidence>
<organism evidence="23 24">
    <name type="scientific">Ostreibacterium oceani</name>
    <dbReference type="NCBI Taxonomy" id="2654998"/>
    <lineage>
        <taxon>Bacteria</taxon>
        <taxon>Pseudomonadati</taxon>
        <taxon>Pseudomonadota</taxon>
        <taxon>Gammaproteobacteria</taxon>
        <taxon>Cardiobacteriales</taxon>
        <taxon>Ostreibacteriaceae</taxon>
        <taxon>Ostreibacterium</taxon>
    </lineage>
</organism>
<dbReference type="PANTHER" id="PTHR33751:SF1">
    <property type="entry name" value="CBB3-TYPE CYTOCHROME C OXIDASE SUBUNIT FIXP"/>
    <property type="match status" value="1"/>
</dbReference>
<evidence type="ECO:0000256" key="18">
    <source>
        <dbReference type="ARBA" id="ARBA00023136"/>
    </source>
</evidence>
<keyword evidence="11" id="KW-0677">Repeat</keyword>
<dbReference type="Pfam" id="PF14715">
    <property type="entry name" value="FixP_N"/>
    <property type="match status" value="1"/>
</dbReference>
<dbReference type="GO" id="GO:0020037">
    <property type="term" value="F:heme binding"/>
    <property type="evidence" value="ECO:0007669"/>
    <property type="project" value="InterPro"/>
</dbReference>
<keyword evidence="4 19" id="KW-0813">Transport</keyword>
<dbReference type="GO" id="GO:0016491">
    <property type="term" value="F:oxidoreductase activity"/>
    <property type="evidence" value="ECO:0007669"/>
    <property type="project" value="UniProtKB-KW"/>
</dbReference>
<evidence type="ECO:0000256" key="17">
    <source>
        <dbReference type="ARBA" id="ARBA00023065"/>
    </source>
</evidence>
<comment type="subunit">
    <text evidence="19">Component of the cbb3-type cytochrome c oxidase.</text>
</comment>
<dbReference type="PROSITE" id="PS51007">
    <property type="entry name" value="CYTC"/>
    <property type="match status" value="2"/>
</dbReference>
<dbReference type="InterPro" id="IPR009056">
    <property type="entry name" value="Cyt_c-like_dom"/>
</dbReference>
<keyword evidence="17 19" id="KW-0406">Ion transport</keyword>
<dbReference type="InterPro" id="IPR036909">
    <property type="entry name" value="Cyt_c-like_dom_sf"/>
</dbReference>
<feature type="domain" description="Cytochrome c" evidence="22">
    <location>
        <begin position="125"/>
        <end position="214"/>
    </location>
</feature>
<keyword evidence="15 19" id="KW-0560">Oxidoreductase</keyword>
<dbReference type="PANTHER" id="PTHR33751">
    <property type="entry name" value="CBB3-TYPE CYTOCHROME C OXIDASE SUBUNIT FIXP"/>
    <property type="match status" value="1"/>
</dbReference>
<feature type="binding site" description="covalent" evidence="20">
    <location>
        <position position="138"/>
    </location>
    <ligand>
        <name>heme c</name>
        <dbReference type="ChEBI" id="CHEBI:61717"/>
        <label>1</label>
    </ligand>
</feature>
<dbReference type="InterPro" id="IPR050597">
    <property type="entry name" value="Cytochrome_c_Oxidase_Subunit"/>
</dbReference>
<dbReference type="AlphaFoldDB" id="A0A6N7EX20"/>
<feature type="transmembrane region" description="Helical" evidence="21">
    <location>
        <begin position="6"/>
        <end position="25"/>
    </location>
</feature>
<accession>A0A6N7EX20</accession>
<dbReference type="RefSeq" id="WP_152809995.1">
    <property type="nucleotide sequence ID" value="NZ_WHNW01000004.1"/>
</dbReference>
<evidence type="ECO:0000256" key="3">
    <source>
        <dbReference type="ARBA" id="ARBA00006113"/>
    </source>
</evidence>
<evidence type="ECO:0000259" key="22">
    <source>
        <dbReference type="PROSITE" id="PS51007"/>
    </source>
</evidence>
<dbReference type="NCBIfam" id="TIGR00782">
    <property type="entry name" value="ccoP"/>
    <property type="match status" value="1"/>
</dbReference>
<sequence length="313" mass="34023">MSPFASYFVTFVVLASLVGYILLLWGTSKIKIGKDDDEETGHSWDGITELNSPLPKWWFWTFLAVSIWAIGFVFAYPALGNNEGFLGWTKEKQYEEALQLTDKKYSEYYATITNGPIEEIAQNPATIQTGQRLFLNNCAVCHGSDAGGAVGYPSLRDSDWLYGGEPAAIIHSIAQGRRGVMPTQTDPLMVFAENNGLDKDTIIDDTAEYVLSLSGNGEPNAAGEKAYQNVCAACHAPDGTGLAAVGGPNLTDDIWLYGTGDNAVDNLRSIVLTSIYNGRQNVMPAHADILSEEKIKTLAAYIYSLSQENPSAQ</sequence>
<comment type="function">
    <text evidence="19">C-type cytochrome. Part of the cbb3-type cytochrome c oxidase complex.</text>
</comment>
<comment type="similarity">
    <text evidence="3 19">Belongs to the CcoP / FixP family.</text>
</comment>
<keyword evidence="6 19" id="KW-0997">Cell inner membrane</keyword>
<keyword evidence="13 19" id="KW-0249">Electron transport</keyword>
<evidence type="ECO:0000256" key="13">
    <source>
        <dbReference type="ARBA" id="ARBA00022982"/>
    </source>
</evidence>
<evidence type="ECO:0000313" key="23">
    <source>
        <dbReference type="EMBL" id="MPV86090.1"/>
    </source>
</evidence>
<keyword evidence="10 19" id="KW-0479">Metal-binding</keyword>
<evidence type="ECO:0000313" key="24">
    <source>
        <dbReference type="Proteomes" id="UP000471298"/>
    </source>
</evidence>
<dbReference type="GO" id="GO:0005506">
    <property type="term" value="F:iron ion binding"/>
    <property type="evidence" value="ECO:0007669"/>
    <property type="project" value="InterPro"/>
</dbReference>
<evidence type="ECO:0000256" key="8">
    <source>
        <dbReference type="ARBA" id="ARBA00022660"/>
    </source>
</evidence>
<evidence type="ECO:0000256" key="4">
    <source>
        <dbReference type="ARBA" id="ARBA00022448"/>
    </source>
</evidence>
<keyword evidence="5 19" id="KW-1003">Cell membrane</keyword>